<feature type="domain" description="Transketolase-like pyrimidine-binding" evidence="6">
    <location>
        <begin position="4"/>
        <end position="191"/>
    </location>
</feature>
<dbReference type="Pfam" id="PF02780">
    <property type="entry name" value="Transketolase_C"/>
    <property type="match status" value="1"/>
</dbReference>
<dbReference type="CDD" id="cd07036">
    <property type="entry name" value="TPP_PYR_E1-PDHc-beta_like"/>
    <property type="match status" value="1"/>
</dbReference>
<dbReference type="SMART" id="SM00861">
    <property type="entry name" value="Transket_pyr"/>
    <property type="match status" value="1"/>
</dbReference>
<dbReference type="PANTHER" id="PTHR43257:SF3">
    <property type="entry name" value="ACETOIN:2,6-DICHLOROPHENOLINDOPHENOL OXIDOREDUCTASE SUBUNIT BETA"/>
    <property type="match status" value="1"/>
</dbReference>
<dbReference type="Gene3D" id="3.40.50.970">
    <property type="match status" value="1"/>
</dbReference>
<dbReference type="InterPro" id="IPR009014">
    <property type="entry name" value="Transketo_C/PFOR_II"/>
</dbReference>
<evidence type="ECO:0000256" key="5">
    <source>
        <dbReference type="ARBA" id="ARBA00082400"/>
    </source>
</evidence>
<dbReference type="SUPFAM" id="SSF52518">
    <property type="entry name" value="Thiamin diphosphate-binding fold (THDP-binding)"/>
    <property type="match status" value="1"/>
</dbReference>
<keyword evidence="3" id="KW-0786">Thiamine pyrophosphate</keyword>
<evidence type="ECO:0000256" key="1">
    <source>
        <dbReference type="ARBA" id="ARBA00002859"/>
    </source>
</evidence>
<sequence>MPMKSYREAIRDALSLEMSRDESIVLIGEDLRGAHGCKNPQNLEAFGGPLGVTKGLSSEFGENRVIDTPISESAIIGMATGAAVTGLRPVAEMMFMDFFGVCYDGLYNQAAKFRYMFGGKAQVPLVVRGMIGAGFSAAAQHSQSPYNIFASTPGLKIVVPSTPYDAKGLLIQSIRDNDPVIFCEHKMLYDIKGDVPDESYSIPLGQASYTREGSDITIIALSAMVHLANKVADKLATDGISVEVVDPRTVSPLDEDGILESVISTGRVVIVDESSARCGFAHDIAGLIASKAFYALKAPVVMITPPHTPVPFSPVLEKLWVPDIQRIEKAVRELMEA</sequence>
<dbReference type="InterPro" id="IPR005475">
    <property type="entry name" value="Transketolase-like_Pyr-bd"/>
</dbReference>
<reference evidence="9" key="1">
    <citation type="submission" date="2018-07" db="EMBL/GenBank/DDBJ databases">
        <authorList>
            <person name="Ashton P.M."/>
            <person name="Dallman T."/>
            <person name="Nair S."/>
            <person name="De Pinna E."/>
            <person name="Peters T."/>
            <person name="Grant K."/>
        </authorList>
    </citation>
    <scope>NUCLEOTIDE SEQUENCE</scope>
    <source>
        <strain evidence="9">186598</strain>
        <strain evidence="7">196404</strain>
        <strain evidence="8">623457</strain>
    </source>
</reference>
<comment type="function">
    <text evidence="1">The branched-chain alpha-keto dehydrogenase complex catalyzes the overall conversion of alpha-keto acids to acyl-CoA and CO(2). It contains multiple copies of three enzymatic components: branched-chain alpha-keto acid decarboxylase (E1), lipoamide acyltransferase (E2) and lipoamide dehydrogenase (E3).</text>
</comment>
<dbReference type="GO" id="GO:0016491">
    <property type="term" value="F:oxidoreductase activity"/>
    <property type="evidence" value="ECO:0007669"/>
    <property type="project" value="UniProtKB-KW"/>
</dbReference>
<dbReference type="EMBL" id="AAHISR010000039">
    <property type="protein sequence ID" value="EBW5674046.1"/>
    <property type="molecule type" value="Genomic_DNA"/>
</dbReference>
<dbReference type="NCBIfam" id="NF006667">
    <property type="entry name" value="PRK09212.1"/>
    <property type="match status" value="1"/>
</dbReference>
<dbReference type="EMBL" id="AALLJB010000053">
    <property type="protein sequence ID" value="EDA8246606.1"/>
    <property type="molecule type" value="Genomic_DNA"/>
</dbReference>
<dbReference type="InterPro" id="IPR029061">
    <property type="entry name" value="THDP-binding"/>
</dbReference>
<dbReference type="Gene3D" id="3.40.50.920">
    <property type="match status" value="1"/>
</dbReference>
<keyword evidence="2" id="KW-0560">Oxidoreductase</keyword>
<accession>A0A5I3ENC1</accession>
<evidence type="ECO:0000313" key="7">
    <source>
        <dbReference type="EMBL" id="EBW5674046.1"/>
    </source>
</evidence>
<evidence type="ECO:0000256" key="3">
    <source>
        <dbReference type="ARBA" id="ARBA00023052"/>
    </source>
</evidence>
<dbReference type="PANTHER" id="PTHR43257">
    <property type="entry name" value="PYRUVATE DEHYDROGENASE E1 COMPONENT BETA SUBUNIT"/>
    <property type="match status" value="1"/>
</dbReference>
<protein>
    <recommendedName>
        <fullName evidence="4">2-oxoisovalerate dehydrogenase subunit beta</fullName>
    </recommendedName>
    <alternativeName>
        <fullName evidence="5">Branched-chain alpha-keto acid dehydrogenase E1 component beta chain</fullName>
    </alternativeName>
</protein>
<dbReference type="SUPFAM" id="SSF52922">
    <property type="entry name" value="TK C-terminal domain-like"/>
    <property type="match status" value="1"/>
</dbReference>
<evidence type="ECO:0000256" key="4">
    <source>
        <dbReference type="ARBA" id="ARBA00070795"/>
    </source>
</evidence>
<dbReference type="EMBL" id="AAHRBT010000028">
    <property type="protein sequence ID" value="EBZ4207856.1"/>
    <property type="molecule type" value="Genomic_DNA"/>
</dbReference>
<evidence type="ECO:0000256" key="2">
    <source>
        <dbReference type="ARBA" id="ARBA00023002"/>
    </source>
</evidence>
<dbReference type="RefSeq" id="WP_001132097.1">
    <property type="nucleotide sequence ID" value="NZ_CP082930.1"/>
</dbReference>
<name>A0A5I3ENC1_SALET</name>
<dbReference type="AlphaFoldDB" id="A0A5I3ENC1"/>
<organism evidence="9">
    <name type="scientific">Salmonella enterica subsp. enterica serovar London</name>
    <dbReference type="NCBI Taxonomy" id="149390"/>
    <lineage>
        <taxon>Bacteria</taxon>
        <taxon>Pseudomonadati</taxon>
        <taxon>Pseudomonadota</taxon>
        <taxon>Gammaproteobacteria</taxon>
        <taxon>Enterobacterales</taxon>
        <taxon>Enterobacteriaceae</taxon>
        <taxon>Salmonella</taxon>
    </lineage>
</organism>
<dbReference type="FunFam" id="3.40.50.920:FF:000001">
    <property type="entry name" value="Pyruvate dehydrogenase E1 beta subunit"/>
    <property type="match status" value="1"/>
</dbReference>
<dbReference type="InterPro" id="IPR033248">
    <property type="entry name" value="Transketolase_C"/>
</dbReference>
<gene>
    <name evidence="9" type="ORF">A4I94_19570</name>
    <name evidence="7" type="ORF">DPY77_23140</name>
    <name evidence="8" type="ORF">EBC19_21100</name>
</gene>
<comment type="caution">
    <text evidence="9">The sequence shown here is derived from an EMBL/GenBank/DDBJ whole genome shotgun (WGS) entry which is preliminary data.</text>
</comment>
<evidence type="ECO:0000313" key="8">
    <source>
        <dbReference type="EMBL" id="EBZ4207856.1"/>
    </source>
</evidence>
<dbReference type="FunFam" id="3.40.50.970:FF:000001">
    <property type="entry name" value="Pyruvate dehydrogenase E1 beta subunit"/>
    <property type="match status" value="1"/>
</dbReference>
<proteinExistence type="predicted"/>
<dbReference type="Pfam" id="PF02779">
    <property type="entry name" value="Transket_pyr"/>
    <property type="match status" value="1"/>
</dbReference>
<evidence type="ECO:0000259" key="6">
    <source>
        <dbReference type="SMART" id="SM00861"/>
    </source>
</evidence>
<evidence type="ECO:0000313" key="9">
    <source>
        <dbReference type="EMBL" id="EDA8246606.1"/>
    </source>
</evidence>